<accession>A0A2P2PMQ6</accession>
<organism evidence="1">
    <name type="scientific">Rhizophora mucronata</name>
    <name type="common">Asiatic mangrove</name>
    <dbReference type="NCBI Taxonomy" id="61149"/>
    <lineage>
        <taxon>Eukaryota</taxon>
        <taxon>Viridiplantae</taxon>
        <taxon>Streptophyta</taxon>
        <taxon>Embryophyta</taxon>
        <taxon>Tracheophyta</taxon>
        <taxon>Spermatophyta</taxon>
        <taxon>Magnoliopsida</taxon>
        <taxon>eudicotyledons</taxon>
        <taxon>Gunneridae</taxon>
        <taxon>Pentapetalae</taxon>
        <taxon>rosids</taxon>
        <taxon>fabids</taxon>
        <taxon>Malpighiales</taxon>
        <taxon>Rhizophoraceae</taxon>
        <taxon>Rhizophora</taxon>
    </lineage>
</organism>
<protein>
    <submittedName>
        <fullName evidence="1">Uncharacterized protein</fullName>
    </submittedName>
</protein>
<reference evidence="1" key="1">
    <citation type="submission" date="2018-02" db="EMBL/GenBank/DDBJ databases">
        <title>Rhizophora mucronata_Transcriptome.</title>
        <authorList>
            <person name="Meera S.P."/>
            <person name="Sreeshan A."/>
            <person name="Augustine A."/>
        </authorList>
    </citation>
    <scope>NUCLEOTIDE SEQUENCE</scope>
    <source>
        <tissue evidence="1">Leaf</tissue>
    </source>
</reference>
<proteinExistence type="predicted"/>
<evidence type="ECO:0000313" key="1">
    <source>
        <dbReference type="EMBL" id="MBX56013.1"/>
    </source>
</evidence>
<sequence>MIHKQTVWIYLSQLKPLHYLFTSYLPTYFFL</sequence>
<name>A0A2P2PMQ6_RHIMU</name>
<dbReference type="EMBL" id="GGEC01075529">
    <property type="protein sequence ID" value="MBX56013.1"/>
    <property type="molecule type" value="Transcribed_RNA"/>
</dbReference>
<dbReference type="AlphaFoldDB" id="A0A2P2PMQ6"/>